<evidence type="ECO:0000259" key="2">
    <source>
        <dbReference type="PROSITE" id="PS50110"/>
    </source>
</evidence>
<dbReference type="RefSeq" id="WP_022519922.1">
    <property type="nucleotide sequence ID" value="NZ_JACCGK010000012.1"/>
</dbReference>
<gene>
    <name evidence="3" type="ORF">HZU72_14160</name>
</gene>
<name>A0A7Z0N8V6_9GAMM</name>
<dbReference type="PROSITE" id="PS50110">
    <property type="entry name" value="RESPONSE_REGULATORY"/>
    <property type="match status" value="1"/>
</dbReference>
<keyword evidence="4" id="KW-1185">Reference proteome</keyword>
<proteinExistence type="predicted"/>
<feature type="modified residue" description="4-aspartylphosphate" evidence="1">
    <location>
        <position position="58"/>
    </location>
</feature>
<evidence type="ECO:0000313" key="3">
    <source>
        <dbReference type="EMBL" id="NYT73563.1"/>
    </source>
</evidence>
<evidence type="ECO:0000313" key="4">
    <source>
        <dbReference type="Proteomes" id="UP000520876"/>
    </source>
</evidence>
<dbReference type="Gene3D" id="3.40.50.2300">
    <property type="match status" value="1"/>
</dbReference>
<comment type="caution">
    <text evidence="3">The sequence shown here is derived from an EMBL/GenBank/DDBJ whole genome shotgun (WGS) entry which is preliminary data.</text>
</comment>
<accession>A0A7Z0N8V6</accession>
<keyword evidence="1" id="KW-0597">Phosphoprotein</keyword>
<dbReference type="EMBL" id="JACCGK010000012">
    <property type="protein sequence ID" value="NYT73563.1"/>
    <property type="molecule type" value="Genomic_DNA"/>
</dbReference>
<evidence type="ECO:0000256" key="1">
    <source>
        <dbReference type="PROSITE-ProRule" id="PRU00169"/>
    </source>
</evidence>
<dbReference type="GO" id="GO:0000160">
    <property type="term" value="P:phosphorelay signal transduction system"/>
    <property type="evidence" value="ECO:0007669"/>
    <property type="project" value="InterPro"/>
</dbReference>
<dbReference type="AlphaFoldDB" id="A0A7Z0N8V6"/>
<dbReference type="InterPro" id="IPR011006">
    <property type="entry name" value="CheY-like_superfamily"/>
</dbReference>
<dbReference type="InterPro" id="IPR001789">
    <property type="entry name" value="Sig_transdc_resp-reg_receiver"/>
</dbReference>
<dbReference type="Proteomes" id="UP000520876">
    <property type="component" value="Unassembled WGS sequence"/>
</dbReference>
<dbReference type="SUPFAM" id="SSF52172">
    <property type="entry name" value="CheY-like"/>
    <property type="match status" value="1"/>
</dbReference>
<reference evidence="3 4" key="1">
    <citation type="submission" date="2020-07" db="EMBL/GenBank/DDBJ databases">
        <title>Halomonas sp. QX-2 draft genome sequence.</title>
        <authorList>
            <person name="Qiu X."/>
        </authorList>
    </citation>
    <scope>NUCLEOTIDE SEQUENCE [LARGE SCALE GENOMIC DNA]</scope>
    <source>
        <strain evidence="3 4">QX-2</strain>
    </source>
</reference>
<feature type="domain" description="Response regulatory" evidence="2">
    <location>
        <begin position="5"/>
        <end position="132"/>
    </location>
</feature>
<organism evidence="3 4">
    <name type="scientific">Vreelandella sedimenti</name>
    <dbReference type="NCBI Taxonomy" id="2729618"/>
    <lineage>
        <taxon>Bacteria</taxon>
        <taxon>Pseudomonadati</taxon>
        <taxon>Pseudomonadota</taxon>
        <taxon>Gammaproteobacteria</taxon>
        <taxon>Oceanospirillales</taxon>
        <taxon>Halomonadaceae</taxon>
        <taxon>Vreelandella</taxon>
    </lineage>
</organism>
<sequence length="380" mass="44131">MPKWKVLSVDDNSEMHEDLSRILSTRMDDDEFEFIFETSFSAGLKLIQESKFDFVFLDVHEDLSDPDPMDNLEEEDQRGEQLLVALKETIFVPVIFYTGYPSKVEHLKSHVVKVVEKGSPPQDIRDAVKSILETRLPHLTRYIEDKSRAYIWENLEKSLNETTTGKIESDIALLVARNLAKNLSQNSIKELLGCDTSRINPLEMYLFPPEKGGCNPADIICRKDDNTLWMVLTPACDFVQENAENVLLARVTPLTEHELYINWENELKMYHEIPEAQRGKSSKVPVNQARSKVKDIVNNKHKARYRFLAGTFFIDDCIVDFQNLLHMPMVEEDGYRPICSLDNPYREEFLQIFSNYYGRIGTPDYAKDEVWNKIDEKFIF</sequence>
<protein>
    <submittedName>
        <fullName evidence="3">Response regulator</fullName>
    </submittedName>
</protein>
<dbReference type="CDD" id="cd00156">
    <property type="entry name" value="REC"/>
    <property type="match status" value="1"/>
</dbReference>